<dbReference type="EMBL" id="JAWHQM010000024">
    <property type="protein sequence ID" value="KAK5632315.1"/>
    <property type="molecule type" value="Genomic_DNA"/>
</dbReference>
<protein>
    <submittedName>
        <fullName evidence="1">Uncharacterized protein</fullName>
    </submittedName>
</protein>
<dbReference type="Proteomes" id="UP001305414">
    <property type="component" value="Unassembled WGS sequence"/>
</dbReference>
<reference evidence="1 2" key="1">
    <citation type="submission" date="2023-10" db="EMBL/GenBank/DDBJ databases">
        <title>Draft genome sequence of Xylaria bambusicola isolate GMP-LS, the root and basal stem rot pathogen of sugarcane in Indonesia.</title>
        <authorList>
            <person name="Selvaraj P."/>
            <person name="Muralishankar V."/>
            <person name="Muruganantham S."/>
            <person name="Sp S."/>
            <person name="Haryani S."/>
            <person name="Lau K.J.X."/>
            <person name="Naqvi N.I."/>
        </authorList>
    </citation>
    <scope>NUCLEOTIDE SEQUENCE [LARGE SCALE GENOMIC DNA]</scope>
    <source>
        <strain evidence="1">GMP-LS</strain>
    </source>
</reference>
<gene>
    <name evidence="1" type="ORF">RRF57_008029</name>
</gene>
<dbReference type="AlphaFoldDB" id="A0AAN7Z0B1"/>
<comment type="caution">
    <text evidence="1">The sequence shown here is derived from an EMBL/GenBank/DDBJ whole genome shotgun (WGS) entry which is preliminary data.</text>
</comment>
<evidence type="ECO:0000313" key="2">
    <source>
        <dbReference type="Proteomes" id="UP001305414"/>
    </source>
</evidence>
<sequence>MRRVVEPENSQVYNDYSERGKKLALTCLVLNHIAQNTPKSVAARTGENNKSLQVKEGIWAA</sequence>
<name>A0AAN7Z0B1_9PEZI</name>
<organism evidence="1 2">
    <name type="scientific">Xylaria bambusicola</name>
    <dbReference type="NCBI Taxonomy" id="326684"/>
    <lineage>
        <taxon>Eukaryota</taxon>
        <taxon>Fungi</taxon>
        <taxon>Dikarya</taxon>
        <taxon>Ascomycota</taxon>
        <taxon>Pezizomycotina</taxon>
        <taxon>Sordariomycetes</taxon>
        <taxon>Xylariomycetidae</taxon>
        <taxon>Xylariales</taxon>
        <taxon>Xylariaceae</taxon>
        <taxon>Xylaria</taxon>
    </lineage>
</organism>
<proteinExistence type="predicted"/>
<evidence type="ECO:0000313" key="1">
    <source>
        <dbReference type="EMBL" id="KAK5632315.1"/>
    </source>
</evidence>
<keyword evidence="2" id="KW-1185">Reference proteome</keyword>
<accession>A0AAN7Z0B1</accession>